<proteinExistence type="predicted"/>
<sequence>MTSSSEEEQPRKMSGFVLSRSTRKGLYSMVG</sequence>
<reference evidence="1" key="1">
    <citation type="submission" date="2018-06" db="EMBL/GenBank/DDBJ databases">
        <authorList>
            <person name="Zhirakovskaya E."/>
        </authorList>
    </citation>
    <scope>NUCLEOTIDE SEQUENCE</scope>
</reference>
<name>A0A3B1A5S6_9ZZZZ</name>
<dbReference type="EMBL" id="UOFU01000062">
    <property type="protein sequence ID" value="VAW94947.1"/>
    <property type="molecule type" value="Genomic_DNA"/>
</dbReference>
<evidence type="ECO:0000313" key="1">
    <source>
        <dbReference type="EMBL" id="VAW94947.1"/>
    </source>
</evidence>
<dbReference type="AlphaFoldDB" id="A0A3B1A5S6"/>
<organism evidence="1">
    <name type="scientific">hydrothermal vent metagenome</name>
    <dbReference type="NCBI Taxonomy" id="652676"/>
    <lineage>
        <taxon>unclassified sequences</taxon>
        <taxon>metagenomes</taxon>
        <taxon>ecological metagenomes</taxon>
    </lineage>
</organism>
<accession>A0A3B1A5S6</accession>
<protein>
    <submittedName>
        <fullName evidence="1">Uncharacterized protein</fullName>
    </submittedName>
</protein>
<gene>
    <name evidence="1" type="ORF">MNBD_GAMMA20-643</name>
</gene>